<sequence>MWPLLLLQSLEPLALRCTPSGSSAVPYGLSERALATNRSRLSPKPPLSLPHDEQGIEEVFDASNTILRPHPLPTHTQLDSRLESGPLRAERESLLFTAFTDVGGSTSSDTALLPPSHTIGKEKEPKRTKNPDAVLKANQTNSARNLCIQDYLAARPGQKPTTREFDEYWEGLTAVQKEPFSKRSKAANAEKKAGKVGPVFLCQLSLTRHRQRDISGGSAHNTVHQPLSAGDWWDEGTGGEDWVERGSYAGSDGRGPKR</sequence>
<proteinExistence type="predicted"/>
<feature type="compositionally biased region" description="Basic and acidic residues" evidence="1">
    <location>
        <begin position="119"/>
        <end position="130"/>
    </location>
</feature>
<keyword evidence="3" id="KW-1185">Reference proteome</keyword>
<feature type="region of interest" description="Disordered" evidence="1">
    <location>
        <begin position="213"/>
        <end position="238"/>
    </location>
</feature>
<organism evidence="2 3">
    <name type="scientific">Favolaschia claudopus</name>
    <dbReference type="NCBI Taxonomy" id="2862362"/>
    <lineage>
        <taxon>Eukaryota</taxon>
        <taxon>Fungi</taxon>
        <taxon>Dikarya</taxon>
        <taxon>Basidiomycota</taxon>
        <taxon>Agaricomycotina</taxon>
        <taxon>Agaricomycetes</taxon>
        <taxon>Agaricomycetidae</taxon>
        <taxon>Agaricales</taxon>
        <taxon>Marasmiineae</taxon>
        <taxon>Mycenaceae</taxon>
        <taxon>Favolaschia</taxon>
    </lineage>
</organism>
<dbReference type="AlphaFoldDB" id="A0AAV9ZYM6"/>
<evidence type="ECO:0000313" key="2">
    <source>
        <dbReference type="EMBL" id="KAK6996335.1"/>
    </source>
</evidence>
<dbReference type="EMBL" id="JAWWNJ010000098">
    <property type="protein sequence ID" value="KAK6996335.1"/>
    <property type="molecule type" value="Genomic_DNA"/>
</dbReference>
<accession>A0AAV9ZYM6</accession>
<comment type="caution">
    <text evidence="2">The sequence shown here is derived from an EMBL/GenBank/DDBJ whole genome shotgun (WGS) entry which is preliminary data.</text>
</comment>
<evidence type="ECO:0000256" key="1">
    <source>
        <dbReference type="SAM" id="MobiDB-lite"/>
    </source>
</evidence>
<gene>
    <name evidence="2" type="ORF">R3P38DRAFT_2800040</name>
</gene>
<protein>
    <submittedName>
        <fullName evidence="2">Uncharacterized protein</fullName>
    </submittedName>
</protein>
<name>A0AAV9ZYM6_9AGAR</name>
<dbReference type="Proteomes" id="UP001362999">
    <property type="component" value="Unassembled WGS sequence"/>
</dbReference>
<evidence type="ECO:0000313" key="3">
    <source>
        <dbReference type="Proteomes" id="UP001362999"/>
    </source>
</evidence>
<feature type="region of interest" description="Disordered" evidence="1">
    <location>
        <begin position="105"/>
        <end position="132"/>
    </location>
</feature>
<reference evidence="2 3" key="1">
    <citation type="journal article" date="2024" name="J Genomics">
        <title>Draft genome sequencing and assembly of Favolaschia claudopus CIRM-BRFM 2984 isolated from oak limbs.</title>
        <authorList>
            <person name="Navarro D."/>
            <person name="Drula E."/>
            <person name="Chaduli D."/>
            <person name="Cazenave R."/>
            <person name="Ahrendt S."/>
            <person name="Wang J."/>
            <person name="Lipzen A."/>
            <person name="Daum C."/>
            <person name="Barry K."/>
            <person name="Grigoriev I.V."/>
            <person name="Favel A."/>
            <person name="Rosso M.N."/>
            <person name="Martin F."/>
        </authorList>
    </citation>
    <scope>NUCLEOTIDE SEQUENCE [LARGE SCALE GENOMIC DNA]</scope>
    <source>
        <strain evidence="2 3">CIRM-BRFM 2984</strain>
    </source>
</reference>